<feature type="transmembrane region" description="Helical" evidence="6">
    <location>
        <begin position="274"/>
        <end position="293"/>
    </location>
</feature>
<comment type="subcellular location">
    <subcellularLocation>
        <location evidence="1">Membrane</location>
        <topology evidence="1">Multi-pass membrane protein</topology>
    </subcellularLocation>
</comment>
<dbReference type="AlphaFoldDB" id="A0A0R1VHB2"/>
<keyword evidence="8" id="KW-1185">Reference proteome</keyword>
<dbReference type="InterPro" id="IPR045861">
    <property type="entry name" value="CorA_cytoplasmic_dom"/>
</dbReference>
<comment type="similarity">
    <text evidence="2">Belongs to the CorA metal ion transporter (MIT) (TC 1.A.35) family.</text>
</comment>
<organism evidence="7 8">
    <name type="scientific">Liquorilactobacillus ghanensis DSM 18630</name>
    <dbReference type="NCBI Taxonomy" id="1423750"/>
    <lineage>
        <taxon>Bacteria</taxon>
        <taxon>Bacillati</taxon>
        <taxon>Bacillota</taxon>
        <taxon>Bacilli</taxon>
        <taxon>Lactobacillales</taxon>
        <taxon>Lactobacillaceae</taxon>
        <taxon>Liquorilactobacillus</taxon>
    </lineage>
</organism>
<dbReference type="OrthoDB" id="9803416at2"/>
<dbReference type="Gene3D" id="3.30.460.20">
    <property type="entry name" value="CorA soluble domain-like"/>
    <property type="match status" value="1"/>
</dbReference>
<comment type="caution">
    <text evidence="7">The sequence shown here is derived from an EMBL/GenBank/DDBJ whole genome shotgun (WGS) entry which is preliminary data.</text>
</comment>
<evidence type="ECO:0000313" key="7">
    <source>
        <dbReference type="EMBL" id="KRM04839.1"/>
    </source>
</evidence>
<dbReference type="CDD" id="cd12827">
    <property type="entry name" value="EcCorA_ZntB-like_u2"/>
    <property type="match status" value="1"/>
</dbReference>
<sequence length="299" mass="34558">MINRYSTQQFEWLDVTDLNSDEQQLLLEKHQIKQATLAYATDTHERARYSLDLLDNSEMIIFNIPQADKEHPNQFTISPITFLIKNQTLFSFHSKETSGLIKKILATESNDLPVDTFVLRVLFDGVQHYHQIIEHLSQQRDEFITKLDHRIQNRQLIGLSEIEKSLVYILSGTQTNLLLLKSLSKKHADLSNNKDNQKLIAKLLVEAKQAEQMAKISLDVTERLSATSNNLLNNNLNDTMKFLTVWSLVLTIPTITTGFYGMNTVLPFSKNPQTWVLICLITLLLMLLVLYYLKKHRFI</sequence>
<dbReference type="EMBL" id="AZGB01000025">
    <property type="protein sequence ID" value="KRM04839.1"/>
    <property type="molecule type" value="Genomic_DNA"/>
</dbReference>
<proteinExistence type="inferred from homology"/>
<evidence type="ECO:0000256" key="3">
    <source>
        <dbReference type="ARBA" id="ARBA00022692"/>
    </source>
</evidence>
<keyword evidence="3 6" id="KW-0812">Transmembrane</keyword>
<dbReference type="Gene3D" id="1.20.58.340">
    <property type="entry name" value="Magnesium transport protein CorA, transmembrane region"/>
    <property type="match status" value="2"/>
</dbReference>
<evidence type="ECO:0000256" key="2">
    <source>
        <dbReference type="ARBA" id="ARBA00009765"/>
    </source>
</evidence>
<dbReference type="PANTHER" id="PTHR47891">
    <property type="entry name" value="TRANSPORTER-RELATED"/>
    <property type="match status" value="1"/>
</dbReference>
<dbReference type="GeneID" id="98319659"/>
<evidence type="ECO:0000313" key="8">
    <source>
        <dbReference type="Proteomes" id="UP000051451"/>
    </source>
</evidence>
<accession>A0A0R1VHB2</accession>
<dbReference type="InterPro" id="IPR047199">
    <property type="entry name" value="CorA-like"/>
</dbReference>
<reference evidence="7 8" key="1">
    <citation type="journal article" date="2015" name="Genome Announc.">
        <title>Expanding the biotechnology potential of lactobacilli through comparative genomics of 213 strains and associated genera.</title>
        <authorList>
            <person name="Sun Z."/>
            <person name="Harris H.M."/>
            <person name="McCann A."/>
            <person name="Guo C."/>
            <person name="Argimon S."/>
            <person name="Zhang W."/>
            <person name="Yang X."/>
            <person name="Jeffery I.B."/>
            <person name="Cooney J.C."/>
            <person name="Kagawa T.F."/>
            <person name="Liu W."/>
            <person name="Song Y."/>
            <person name="Salvetti E."/>
            <person name="Wrobel A."/>
            <person name="Rasinkangas P."/>
            <person name="Parkhill J."/>
            <person name="Rea M.C."/>
            <person name="O'Sullivan O."/>
            <person name="Ritari J."/>
            <person name="Douillard F.P."/>
            <person name="Paul Ross R."/>
            <person name="Yang R."/>
            <person name="Briner A.E."/>
            <person name="Felis G.E."/>
            <person name="de Vos W.M."/>
            <person name="Barrangou R."/>
            <person name="Klaenhammer T.R."/>
            <person name="Caufield P.W."/>
            <person name="Cui Y."/>
            <person name="Zhang H."/>
            <person name="O'Toole P.W."/>
        </authorList>
    </citation>
    <scope>NUCLEOTIDE SEQUENCE [LARGE SCALE GENOMIC DNA]</scope>
    <source>
        <strain evidence="7 8">DSM 18630</strain>
    </source>
</reference>
<dbReference type="InterPro" id="IPR002523">
    <property type="entry name" value="MgTranspt_CorA/ZnTranspt_ZntB"/>
</dbReference>
<keyword evidence="5 6" id="KW-0472">Membrane</keyword>
<dbReference type="Proteomes" id="UP000051451">
    <property type="component" value="Unassembled WGS sequence"/>
</dbReference>
<evidence type="ECO:0000256" key="6">
    <source>
        <dbReference type="SAM" id="Phobius"/>
    </source>
</evidence>
<dbReference type="SUPFAM" id="SSF143865">
    <property type="entry name" value="CorA soluble domain-like"/>
    <property type="match status" value="1"/>
</dbReference>
<dbReference type="RefSeq" id="WP_057872385.1">
    <property type="nucleotide sequence ID" value="NZ_AZGB01000025.1"/>
</dbReference>
<dbReference type="STRING" id="1423750.FC89_GL001866"/>
<dbReference type="GO" id="GO:0046873">
    <property type="term" value="F:metal ion transmembrane transporter activity"/>
    <property type="evidence" value="ECO:0007669"/>
    <property type="project" value="InterPro"/>
</dbReference>
<feature type="transmembrane region" description="Helical" evidence="6">
    <location>
        <begin position="242"/>
        <end position="262"/>
    </location>
</feature>
<evidence type="ECO:0008006" key="9">
    <source>
        <dbReference type="Google" id="ProtNLM"/>
    </source>
</evidence>
<dbReference type="GO" id="GO:0016020">
    <property type="term" value="C:membrane"/>
    <property type="evidence" value="ECO:0007669"/>
    <property type="project" value="UniProtKB-SubCell"/>
</dbReference>
<dbReference type="PANTHER" id="PTHR47891:SF1">
    <property type="entry name" value="CORA-MAGNESIUM AND COBALT TRANSPORTER"/>
    <property type="match status" value="1"/>
</dbReference>
<keyword evidence="4 6" id="KW-1133">Transmembrane helix</keyword>
<gene>
    <name evidence="7" type="ORF">FC89_GL001866</name>
</gene>
<dbReference type="SUPFAM" id="SSF144083">
    <property type="entry name" value="Magnesium transport protein CorA, transmembrane region"/>
    <property type="match status" value="1"/>
</dbReference>
<dbReference type="PATRIC" id="fig|1423750.3.peg.1911"/>
<dbReference type="InterPro" id="IPR045863">
    <property type="entry name" value="CorA_TM1_TM2"/>
</dbReference>
<evidence type="ECO:0000256" key="5">
    <source>
        <dbReference type="ARBA" id="ARBA00023136"/>
    </source>
</evidence>
<name>A0A0R1VHB2_9LACO</name>
<dbReference type="Pfam" id="PF01544">
    <property type="entry name" value="CorA"/>
    <property type="match status" value="1"/>
</dbReference>
<evidence type="ECO:0000256" key="1">
    <source>
        <dbReference type="ARBA" id="ARBA00004141"/>
    </source>
</evidence>
<evidence type="ECO:0000256" key="4">
    <source>
        <dbReference type="ARBA" id="ARBA00022989"/>
    </source>
</evidence>
<protein>
    <recommendedName>
        <fullName evidence="9">Magnesium transporter CorA family protein</fullName>
    </recommendedName>
</protein>